<comment type="similarity">
    <text evidence="2 7">Belongs to the major facilitator superfamily. Sugar transporter (TC 2.A.1.1) family.</text>
</comment>
<evidence type="ECO:0000256" key="6">
    <source>
        <dbReference type="ARBA" id="ARBA00023136"/>
    </source>
</evidence>
<reference evidence="11" key="3">
    <citation type="submission" date="2025-08" db="UniProtKB">
        <authorList>
            <consortium name="RefSeq"/>
        </authorList>
    </citation>
    <scope>IDENTIFICATION</scope>
    <source>
        <strain evidence="11">CBS 342.82</strain>
    </source>
</reference>
<feature type="transmembrane region" description="Helical" evidence="8">
    <location>
        <begin position="378"/>
        <end position="399"/>
    </location>
</feature>
<evidence type="ECO:0000259" key="9">
    <source>
        <dbReference type="PROSITE" id="PS50850"/>
    </source>
</evidence>
<feature type="transmembrane region" description="Helical" evidence="8">
    <location>
        <begin position="280"/>
        <end position="297"/>
    </location>
</feature>
<evidence type="ECO:0000256" key="3">
    <source>
        <dbReference type="ARBA" id="ARBA00022448"/>
    </source>
</evidence>
<feature type="transmembrane region" description="Helical" evidence="8">
    <location>
        <begin position="52"/>
        <end position="75"/>
    </location>
</feature>
<keyword evidence="6 8" id="KW-0472">Membrane</keyword>
<reference evidence="11" key="1">
    <citation type="submission" date="2020-01" db="EMBL/GenBank/DDBJ databases">
        <authorList>
            <consortium name="DOE Joint Genome Institute"/>
            <person name="Haridas S."/>
            <person name="Albert R."/>
            <person name="Binder M."/>
            <person name="Bloem J."/>
            <person name="Labutti K."/>
            <person name="Salamov A."/>
            <person name="Andreopoulos B."/>
            <person name="Baker S.E."/>
            <person name="Barry K."/>
            <person name="Bills G."/>
            <person name="Bluhm B.H."/>
            <person name="Cannon C."/>
            <person name="Castanera R."/>
            <person name="Culley D.E."/>
            <person name="Daum C."/>
            <person name="Ezra D."/>
            <person name="Gonzalez J.B."/>
            <person name="Henrissat B."/>
            <person name="Kuo A."/>
            <person name="Liang C."/>
            <person name="Lipzen A."/>
            <person name="Lutzoni F."/>
            <person name="Magnuson J."/>
            <person name="Mondo S."/>
            <person name="Nolan M."/>
            <person name="Ohm R."/>
            <person name="Pangilinan J."/>
            <person name="Park H.-J."/>
            <person name="Ramirez L."/>
            <person name="Alfaro M."/>
            <person name="Sun H."/>
            <person name="Tritt A."/>
            <person name="Yoshinaga Y."/>
            <person name="Zwiers L.-H."/>
            <person name="Turgeon B.G."/>
            <person name="Goodwin S.B."/>
            <person name="Spatafora J.W."/>
            <person name="Crous P.W."/>
            <person name="Grigoriev I.V."/>
        </authorList>
    </citation>
    <scope>NUCLEOTIDE SEQUENCE</scope>
    <source>
        <strain evidence="11">CBS 342.82</strain>
    </source>
</reference>
<feature type="transmembrane region" description="Helical" evidence="8">
    <location>
        <begin position="23"/>
        <end position="45"/>
    </location>
</feature>
<dbReference type="PANTHER" id="PTHR48022">
    <property type="entry name" value="PLASTIDIC GLUCOSE TRANSPORTER 4"/>
    <property type="match status" value="1"/>
</dbReference>
<dbReference type="InterPro" id="IPR020846">
    <property type="entry name" value="MFS_dom"/>
</dbReference>
<feature type="transmembrane region" description="Helical" evidence="8">
    <location>
        <begin position="337"/>
        <end position="358"/>
    </location>
</feature>
<reference evidence="11" key="2">
    <citation type="submission" date="2020-04" db="EMBL/GenBank/DDBJ databases">
        <authorList>
            <consortium name="NCBI Genome Project"/>
        </authorList>
    </citation>
    <scope>NUCLEOTIDE SEQUENCE</scope>
    <source>
        <strain evidence="11">CBS 342.82</strain>
    </source>
</reference>
<dbReference type="OrthoDB" id="2544694at2759"/>
<keyword evidence="5 8" id="KW-1133">Transmembrane helix</keyword>
<dbReference type="SUPFAM" id="SSF103473">
    <property type="entry name" value="MFS general substrate transporter"/>
    <property type="match status" value="1"/>
</dbReference>
<dbReference type="InterPro" id="IPR036259">
    <property type="entry name" value="MFS_trans_sf"/>
</dbReference>
<evidence type="ECO:0000256" key="5">
    <source>
        <dbReference type="ARBA" id="ARBA00022989"/>
    </source>
</evidence>
<feature type="transmembrane region" description="Helical" evidence="8">
    <location>
        <begin position="149"/>
        <end position="169"/>
    </location>
</feature>
<evidence type="ECO:0000256" key="7">
    <source>
        <dbReference type="RuleBase" id="RU003346"/>
    </source>
</evidence>
<dbReference type="PANTHER" id="PTHR48022:SF68">
    <property type="entry name" value="MAJOR FACILITATOR SUPERFAMILY (MFS) PROFILE DOMAIN-CONTAINING PROTEIN-RELATED"/>
    <property type="match status" value="1"/>
</dbReference>
<dbReference type="GeneID" id="54361476"/>
<dbReference type="Proteomes" id="UP000504637">
    <property type="component" value="Unplaced"/>
</dbReference>
<feature type="transmembrane region" description="Helical" evidence="8">
    <location>
        <begin position="122"/>
        <end position="143"/>
    </location>
</feature>
<dbReference type="InterPro" id="IPR050360">
    <property type="entry name" value="MFS_Sugar_Transporters"/>
</dbReference>
<feature type="transmembrane region" description="Helical" evidence="8">
    <location>
        <begin position="404"/>
        <end position="423"/>
    </location>
</feature>
<evidence type="ECO:0000256" key="8">
    <source>
        <dbReference type="SAM" id="Phobius"/>
    </source>
</evidence>
<evidence type="ECO:0000313" key="11">
    <source>
        <dbReference type="RefSeq" id="XP_033464337.1"/>
    </source>
</evidence>
<evidence type="ECO:0000313" key="10">
    <source>
        <dbReference type="Proteomes" id="UP000504637"/>
    </source>
</evidence>
<keyword evidence="4 8" id="KW-0812">Transmembrane</keyword>
<feature type="domain" description="Major facilitator superfamily (MFS) profile" evidence="9">
    <location>
        <begin position="1"/>
        <end position="429"/>
    </location>
</feature>
<evidence type="ECO:0000256" key="1">
    <source>
        <dbReference type="ARBA" id="ARBA00004141"/>
    </source>
</evidence>
<dbReference type="GO" id="GO:0005351">
    <property type="term" value="F:carbohydrate:proton symporter activity"/>
    <property type="evidence" value="ECO:0007669"/>
    <property type="project" value="TreeGrafter"/>
</dbReference>
<dbReference type="InterPro" id="IPR005829">
    <property type="entry name" value="Sugar_transporter_CS"/>
</dbReference>
<keyword evidence="10" id="KW-1185">Reference proteome</keyword>
<dbReference type="PRINTS" id="PR00171">
    <property type="entry name" value="SUGRTRNSPORT"/>
</dbReference>
<evidence type="ECO:0000256" key="2">
    <source>
        <dbReference type="ARBA" id="ARBA00010992"/>
    </source>
</evidence>
<keyword evidence="3 7" id="KW-0813">Transport</keyword>
<dbReference type="PROSITE" id="PS50850">
    <property type="entry name" value="MFS"/>
    <property type="match status" value="1"/>
</dbReference>
<dbReference type="Pfam" id="PF00083">
    <property type="entry name" value="Sugar_tr"/>
    <property type="match status" value="1"/>
</dbReference>
<proteinExistence type="inferred from homology"/>
<evidence type="ECO:0000256" key="4">
    <source>
        <dbReference type="ARBA" id="ARBA00022692"/>
    </source>
</evidence>
<organism evidence="11">
    <name type="scientific">Dissoconium aciculare CBS 342.82</name>
    <dbReference type="NCBI Taxonomy" id="1314786"/>
    <lineage>
        <taxon>Eukaryota</taxon>
        <taxon>Fungi</taxon>
        <taxon>Dikarya</taxon>
        <taxon>Ascomycota</taxon>
        <taxon>Pezizomycotina</taxon>
        <taxon>Dothideomycetes</taxon>
        <taxon>Dothideomycetidae</taxon>
        <taxon>Mycosphaerellales</taxon>
        <taxon>Dissoconiaceae</taxon>
        <taxon>Dissoconium</taxon>
    </lineage>
</organism>
<accession>A0A6J3MH74</accession>
<gene>
    <name evidence="11" type="ORF">K489DRAFT_375388</name>
</gene>
<dbReference type="Gene3D" id="1.20.1250.20">
    <property type="entry name" value="MFS general substrate transporter like domains"/>
    <property type="match status" value="1"/>
</dbReference>
<dbReference type="InterPro" id="IPR003663">
    <property type="entry name" value="Sugar/inositol_transpt"/>
</dbReference>
<feature type="transmembrane region" description="Helical" evidence="8">
    <location>
        <begin position="303"/>
        <end position="325"/>
    </location>
</feature>
<protein>
    <submittedName>
        <fullName evidence="11">General substrate transporter</fullName>
    </submittedName>
</protein>
<sequence>MSLINVNKNYLETMGIAKEDPQVGVIVAVYYIGCSIGAVLFSWLADRLGRRAGLFGCLATCALGNLICFIAGLGFSRGALPVMYVGRVIMGLGVGGVDSVVPTYSSELSDDDARGKAMAQEFQANIFGLNLAFAINLVAARALGKSNQWAWRIPIIAMQIFPLSLLAFVGELPESPRWLAGKGNQEEATKALKRFHDEETAKKRSEELVKAAEDDEGNSVSYKDMLTPGHIQFHPTMLTVMGQINQALTGYGCLSVYGPQIFELLGYGTSKAEYLTQGNYVSYFLLMTFAWVLVDAVGRRTILLYGSGVLILSFLLLTVFAGLAMNADDLGIHQNAVAIPGIVVLFIATGAFGIGWLVPPWLIPTEIYPTTARAKGTAISVITWGFANFVVTLMSPILFNNLKFYIFLVFAGTNTIAGVWTYLYCPETGGRSFEENQEYFEDAKDEKSWRVHKVGKGKFRWLPYPKPGGEEGETQPLLQRIADQVS</sequence>
<dbReference type="NCBIfam" id="TIGR00879">
    <property type="entry name" value="SP"/>
    <property type="match status" value="1"/>
</dbReference>
<dbReference type="AlphaFoldDB" id="A0A6J3MH74"/>
<dbReference type="GO" id="GO:0016020">
    <property type="term" value="C:membrane"/>
    <property type="evidence" value="ECO:0007669"/>
    <property type="project" value="UniProtKB-SubCell"/>
</dbReference>
<dbReference type="InterPro" id="IPR005828">
    <property type="entry name" value="MFS_sugar_transport-like"/>
</dbReference>
<comment type="subcellular location">
    <subcellularLocation>
        <location evidence="1">Membrane</location>
        <topology evidence="1">Multi-pass membrane protein</topology>
    </subcellularLocation>
</comment>
<dbReference type="PROSITE" id="PS00217">
    <property type="entry name" value="SUGAR_TRANSPORT_2"/>
    <property type="match status" value="1"/>
</dbReference>
<name>A0A6J3MH74_9PEZI</name>
<dbReference type="RefSeq" id="XP_033464337.1">
    <property type="nucleotide sequence ID" value="XM_033603676.1"/>
</dbReference>